<name>A0A448ZA28_9STRA</name>
<reference evidence="5 6" key="1">
    <citation type="submission" date="2019-01" db="EMBL/GenBank/DDBJ databases">
        <authorList>
            <person name="Ferrante I. M."/>
        </authorList>
    </citation>
    <scope>NUCLEOTIDE SEQUENCE [LARGE SCALE GENOMIC DNA]</scope>
    <source>
        <strain evidence="5 6">B856</strain>
    </source>
</reference>
<evidence type="ECO:0000259" key="4">
    <source>
        <dbReference type="PROSITE" id="PS50222"/>
    </source>
</evidence>
<organism evidence="5 6">
    <name type="scientific">Pseudo-nitzschia multistriata</name>
    <dbReference type="NCBI Taxonomy" id="183589"/>
    <lineage>
        <taxon>Eukaryota</taxon>
        <taxon>Sar</taxon>
        <taxon>Stramenopiles</taxon>
        <taxon>Ochrophyta</taxon>
        <taxon>Bacillariophyta</taxon>
        <taxon>Bacillariophyceae</taxon>
        <taxon>Bacillariophycidae</taxon>
        <taxon>Bacillariales</taxon>
        <taxon>Bacillariaceae</taxon>
        <taxon>Pseudo-nitzschia</taxon>
    </lineage>
</organism>
<evidence type="ECO:0000313" key="6">
    <source>
        <dbReference type="Proteomes" id="UP000291116"/>
    </source>
</evidence>
<dbReference type="SMART" id="SM00054">
    <property type="entry name" value="EFh"/>
    <property type="match status" value="2"/>
</dbReference>
<evidence type="ECO:0000256" key="2">
    <source>
        <dbReference type="SAM" id="MobiDB-lite"/>
    </source>
</evidence>
<dbReference type="InterPro" id="IPR002048">
    <property type="entry name" value="EF_hand_dom"/>
</dbReference>
<keyword evidence="3" id="KW-1133">Transmembrane helix</keyword>
<dbReference type="Proteomes" id="UP000291116">
    <property type="component" value="Unassembled WGS sequence"/>
</dbReference>
<proteinExistence type="predicted"/>
<sequence>MATKRRNATSSVDPAAIEVSSANAVVTDKANGQNSLRRLPCSHLPGCERFLTRTRLFQAAVSAAFDFCDDSGDGIVDESELYAGLLLVHLNLAKYAGPSACYPPTRAVCDRLFILADRDRSGGIDRNEFCCIVEILCAQILSRMLVYYVVLILAVPVLATFVVKSIGIPSNTYFELVIRESVSSAVFFVAVPLLWNMIDARHAGGERTVVSGDASSRANSRDSTEDPVAMLPLRRQEQRHRRYQRKSIRLKEMEQQQQHGNDEIPI</sequence>
<feature type="transmembrane region" description="Helical" evidence="3">
    <location>
        <begin position="178"/>
        <end position="198"/>
    </location>
</feature>
<keyword evidence="6" id="KW-1185">Reference proteome</keyword>
<dbReference type="PROSITE" id="PS00018">
    <property type="entry name" value="EF_HAND_1"/>
    <property type="match status" value="1"/>
</dbReference>
<feature type="transmembrane region" description="Helical" evidence="3">
    <location>
        <begin position="145"/>
        <end position="166"/>
    </location>
</feature>
<dbReference type="InterPro" id="IPR018247">
    <property type="entry name" value="EF_Hand_1_Ca_BS"/>
</dbReference>
<dbReference type="PROSITE" id="PS50222">
    <property type="entry name" value="EF_HAND_2"/>
    <property type="match status" value="1"/>
</dbReference>
<gene>
    <name evidence="5" type="ORF">PSNMU_V1.4_AUG-EV-PASAV3_0056810</name>
</gene>
<evidence type="ECO:0000256" key="3">
    <source>
        <dbReference type="SAM" id="Phobius"/>
    </source>
</evidence>
<dbReference type="GO" id="GO:0005509">
    <property type="term" value="F:calcium ion binding"/>
    <property type="evidence" value="ECO:0007669"/>
    <property type="project" value="InterPro"/>
</dbReference>
<dbReference type="OrthoDB" id="47513at2759"/>
<evidence type="ECO:0000313" key="5">
    <source>
        <dbReference type="EMBL" id="VEU38848.1"/>
    </source>
</evidence>
<feature type="domain" description="EF-hand" evidence="4">
    <location>
        <begin position="104"/>
        <end position="139"/>
    </location>
</feature>
<dbReference type="EMBL" id="CAACVS010000190">
    <property type="protein sequence ID" value="VEU38848.1"/>
    <property type="molecule type" value="Genomic_DNA"/>
</dbReference>
<keyword evidence="3" id="KW-0472">Membrane</keyword>
<dbReference type="InterPro" id="IPR011992">
    <property type="entry name" value="EF-hand-dom_pair"/>
</dbReference>
<dbReference type="Gene3D" id="1.10.238.10">
    <property type="entry name" value="EF-hand"/>
    <property type="match status" value="1"/>
</dbReference>
<protein>
    <recommendedName>
        <fullName evidence="4">EF-hand domain-containing protein</fullName>
    </recommendedName>
</protein>
<dbReference type="CDD" id="cd00051">
    <property type="entry name" value="EFh"/>
    <property type="match status" value="1"/>
</dbReference>
<feature type="region of interest" description="Disordered" evidence="2">
    <location>
        <begin position="209"/>
        <end position="266"/>
    </location>
</feature>
<dbReference type="SUPFAM" id="SSF47473">
    <property type="entry name" value="EF-hand"/>
    <property type="match status" value="1"/>
</dbReference>
<feature type="compositionally biased region" description="Basic residues" evidence="2">
    <location>
        <begin position="237"/>
        <end position="248"/>
    </location>
</feature>
<dbReference type="AlphaFoldDB" id="A0A448ZA28"/>
<evidence type="ECO:0000256" key="1">
    <source>
        <dbReference type="ARBA" id="ARBA00022837"/>
    </source>
</evidence>
<keyword evidence="3" id="KW-0812">Transmembrane</keyword>
<accession>A0A448ZA28</accession>
<keyword evidence="1" id="KW-0106">Calcium</keyword>